<dbReference type="AlphaFoldDB" id="A0A9J7HSS3"/>
<reference evidence="2" key="1">
    <citation type="submission" date="2025-08" db="UniProtKB">
        <authorList>
            <consortium name="RefSeq"/>
        </authorList>
    </citation>
    <scope>IDENTIFICATION</scope>
    <source>
        <strain evidence="2">S238N-H82</strain>
        <tissue evidence="2">Testes</tissue>
    </source>
</reference>
<dbReference type="OMA" id="YANIRRY"/>
<dbReference type="Gene3D" id="3.40.50.300">
    <property type="entry name" value="P-loop containing nucleotide triphosphate hydrolases"/>
    <property type="match status" value="1"/>
</dbReference>
<protein>
    <submittedName>
        <fullName evidence="2">Uncharacterized protein LOC118408434</fullName>
    </submittedName>
</protein>
<dbReference type="PANTHER" id="PTHR33844:SF1">
    <property type="entry name" value="SULFOTRANSFERASE DOMAIN-CONTAINING PROTEIN"/>
    <property type="match status" value="1"/>
</dbReference>
<dbReference type="PANTHER" id="PTHR33844">
    <property type="entry name" value="SULFOTRANSFER_1 DOMAIN-CONTAINING PROTEIN"/>
    <property type="match status" value="1"/>
</dbReference>
<organism evidence="1 2">
    <name type="scientific">Branchiostoma floridae</name>
    <name type="common">Florida lancelet</name>
    <name type="synonym">Amphioxus</name>
    <dbReference type="NCBI Taxonomy" id="7739"/>
    <lineage>
        <taxon>Eukaryota</taxon>
        <taxon>Metazoa</taxon>
        <taxon>Chordata</taxon>
        <taxon>Cephalochordata</taxon>
        <taxon>Leptocardii</taxon>
        <taxon>Amphioxiformes</taxon>
        <taxon>Branchiostomatidae</taxon>
        <taxon>Branchiostoma</taxon>
    </lineage>
</organism>
<dbReference type="GeneID" id="118408434"/>
<proteinExistence type="predicted"/>
<evidence type="ECO:0000313" key="1">
    <source>
        <dbReference type="Proteomes" id="UP000001554"/>
    </source>
</evidence>
<gene>
    <name evidence="2" type="primary">LOC118408434</name>
</gene>
<sequence>MMAYLRQVRCKSVYHKMGLHVLKPTSMDDFEPVETKVPVGSPARFFRDHGRDYFVCCADFQTLALVLVKPKEMFTLKGDPFFREALRRQADELLVIPFSELADVAAEVAADVANITTIFVHITMRCGSTLLIKSLEASGLMHSLSESDVYANISRYVLSKKAMPEDVTEMLLEVIRHINTLFNYTLLLKDPSKTITCYKMRGQVFPIADLLRRALPEVKTVLLYRNLLGTVDSWAHVMAERSYWKYWLITALRLDSFYINNFLHWAPNSPWENPVFRCIPVPHGVVWFTACVWLEFMQKAHDLTKTDAHRCFDVILRYEELCKYKEKMVAKVIEILGIKCVSEDAKLKIREVFGFNSQTGHSLASRGPCRGDSWLGQWEMGIISKILDHVNCEEISRPDFVLNGTMTQIYDTNGIV</sequence>
<dbReference type="Proteomes" id="UP000001554">
    <property type="component" value="Unplaced"/>
</dbReference>
<dbReference type="KEGG" id="bfo:118408434"/>
<dbReference type="RefSeq" id="XP_035665140.1">
    <property type="nucleotide sequence ID" value="XM_035809247.1"/>
</dbReference>
<evidence type="ECO:0000313" key="2">
    <source>
        <dbReference type="RefSeq" id="XP_035665140.1"/>
    </source>
</evidence>
<keyword evidence="1" id="KW-1185">Reference proteome</keyword>
<name>A0A9J7HSS3_BRAFL</name>
<accession>A0A9J7HSS3</accession>
<dbReference type="OrthoDB" id="5912733at2759"/>
<dbReference type="InterPro" id="IPR027417">
    <property type="entry name" value="P-loop_NTPase"/>
</dbReference>
<dbReference type="SUPFAM" id="SSF52540">
    <property type="entry name" value="P-loop containing nucleoside triphosphate hydrolases"/>
    <property type="match status" value="1"/>
</dbReference>